<dbReference type="EC" id="1.2.1.27" evidence="2"/>
<dbReference type="InterPro" id="IPR016160">
    <property type="entry name" value="Ald_DH_CS_CYS"/>
</dbReference>
<accession>A0A5N6I2U2</accession>
<dbReference type="EMBL" id="ML736744">
    <property type="protein sequence ID" value="KAE8408143.1"/>
    <property type="molecule type" value="Genomic_DNA"/>
</dbReference>
<dbReference type="Gene3D" id="3.40.309.10">
    <property type="entry name" value="Aldehyde Dehydrogenase, Chain A, domain 2"/>
    <property type="match status" value="1"/>
</dbReference>
<dbReference type="PROSITE" id="PS00070">
    <property type="entry name" value="ALDEHYDE_DEHYDR_CYS"/>
    <property type="match status" value="1"/>
</dbReference>
<sequence>MAARRSLARSLPTLRAASPRTSLANASSARSATSRSLMTASMSSSSALARRASSVVSSSPASNVAARRLHATARQMTPATTSAATTATEYPTDHNPIANPIDTANFLDNEFVASKATTWIDLHDPATNNLVTRVPQSTDEELRAAVESAEKAFPAWRAMSVIARQQIMFKFVSLIRANWDRLAASITLEQGKTFADAKGDVLRGLQVAETACGITTQLTGEVLEVAKDMETRSYREPLGVVAAICPFNFPAMIPLWCIPIATITGNCLVLKPSERDPGAAMILAELAKEAGFPAGVVNIVHGSAKTVDFILDEPAIKAISFVGSNRAGEYIYTRGSANGKRVQANLGAKNHAAVLPDCNKNHTLNAIVGAAFGAAGQRCMALSTVVMVGETEEWLPEIAERAKALNVNGGFEEGADLGPVISPESKKRIEDLIASAEKEGATILLDGRGYKPEKYPNGNFVGPTIITNVTPEMTCYKEEIFGPVLVCLSVPTLEDAVDLINKNEYGNGAAIFTCSGSTASRFQKDIEAGQIGINVPIPVPLPMFSFTGNKKSIAGGGANTFYGKPGLQFYTQQKTVTSLWRSEDAVSTKAHVVMPTHH</sequence>
<dbReference type="FunFam" id="3.40.605.10:FF:000003">
    <property type="entry name" value="Methylmalonate-semialdehyde dehydrogenase [acylating]"/>
    <property type="match status" value="1"/>
</dbReference>
<evidence type="ECO:0000256" key="5">
    <source>
        <dbReference type="SAM" id="MobiDB-lite"/>
    </source>
</evidence>
<dbReference type="InterPro" id="IPR016162">
    <property type="entry name" value="Ald_DH_N"/>
</dbReference>
<dbReference type="InterPro" id="IPR016161">
    <property type="entry name" value="Ald_DH/histidinol_DH"/>
</dbReference>
<feature type="compositionally biased region" description="Low complexity" evidence="5">
    <location>
        <begin position="77"/>
        <end position="88"/>
    </location>
</feature>
<dbReference type="Gene3D" id="3.40.605.10">
    <property type="entry name" value="Aldehyde Dehydrogenase, Chain A, domain 1"/>
    <property type="match status" value="1"/>
</dbReference>
<feature type="region of interest" description="Disordered" evidence="5">
    <location>
        <begin position="1"/>
        <end position="37"/>
    </location>
</feature>
<dbReference type="NCBIfam" id="TIGR01722">
    <property type="entry name" value="MMSDH"/>
    <property type="match status" value="1"/>
</dbReference>
<dbReference type="SUPFAM" id="SSF53720">
    <property type="entry name" value="ALDH-like"/>
    <property type="match status" value="1"/>
</dbReference>
<dbReference type="PANTHER" id="PTHR43866:SF3">
    <property type="entry name" value="METHYLMALONATE-SEMIALDEHYDE DEHYDROGENASE [ACYLATING], MITOCHONDRIAL"/>
    <property type="match status" value="1"/>
</dbReference>
<evidence type="ECO:0000313" key="7">
    <source>
        <dbReference type="Proteomes" id="UP000325579"/>
    </source>
</evidence>
<dbReference type="GO" id="GO:0005739">
    <property type="term" value="C:mitochondrion"/>
    <property type="evidence" value="ECO:0007669"/>
    <property type="project" value="TreeGrafter"/>
</dbReference>
<comment type="similarity">
    <text evidence="1">Belongs to the aldehyde dehydrogenase family.</text>
</comment>
<dbReference type="GO" id="GO:0006210">
    <property type="term" value="P:thymine catabolic process"/>
    <property type="evidence" value="ECO:0007669"/>
    <property type="project" value="TreeGrafter"/>
</dbReference>
<dbReference type="InterPro" id="IPR015590">
    <property type="entry name" value="Aldehyde_DH_dom"/>
</dbReference>
<evidence type="ECO:0000256" key="2">
    <source>
        <dbReference type="ARBA" id="ARBA00013048"/>
    </source>
</evidence>
<keyword evidence="3" id="KW-0560">Oxidoreductase</keyword>
<dbReference type="GO" id="GO:0004491">
    <property type="term" value="F:methylmalonate-semialdehyde dehydrogenase (acylating, NAD) activity"/>
    <property type="evidence" value="ECO:0007669"/>
    <property type="project" value="UniProtKB-EC"/>
</dbReference>
<evidence type="ECO:0000256" key="3">
    <source>
        <dbReference type="ARBA" id="ARBA00023002"/>
    </source>
</evidence>
<keyword evidence="4" id="KW-0520">NAD</keyword>
<organism evidence="6 7">
    <name type="scientific">Aspergillus pseudonomiae</name>
    <dbReference type="NCBI Taxonomy" id="1506151"/>
    <lineage>
        <taxon>Eukaryota</taxon>
        <taxon>Fungi</taxon>
        <taxon>Dikarya</taxon>
        <taxon>Ascomycota</taxon>
        <taxon>Pezizomycotina</taxon>
        <taxon>Eurotiomycetes</taxon>
        <taxon>Eurotiomycetidae</taxon>
        <taxon>Eurotiales</taxon>
        <taxon>Aspergillaceae</taxon>
        <taxon>Aspergillus</taxon>
        <taxon>Aspergillus subgen. Circumdati</taxon>
    </lineage>
</organism>
<dbReference type="FunFam" id="3.40.309.10:FF:000002">
    <property type="entry name" value="Methylmalonate-semialdehyde dehydrogenase (Acylating)"/>
    <property type="match status" value="1"/>
</dbReference>
<dbReference type="GeneID" id="43664332"/>
<protein>
    <recommendedName>
        <fullName evidence="2">methylmalonate-semialdehyde dehydrogenase (CoA acylating)</fullName>
        <ecNumber evidence="2">1.2.1.27</ecNumber>
    </recommendedName>
</protein>
<reference evidence="6 7" key="1">
    <citation type="submission" date="2019-04" db="EMBL/GenBank/DDBJ databases">
        <authorList>
            <consortium name="DOE Joint Genome Institute"/>
            <person name="Mondo S."/>
            <person name="Kjaerbolling I."/>
            <person name="Vesth T."/>
            <person name="Frisvad J.C."/>
            <person name="Nybo J.L."/>
            <person name="Theobald S."/>
            <person name="Kildgaard S."/>
            <person name="Isbrandt T."/>
            <person name="Kuo A."/>
            <person name="Sato A."/>
            <person name="Lyhne E.K."/>
            <person name="Kogle M.E."/>
            <person name="Wiebenga A."/>
            <person name="Kun R.S."/>
            <person name="Lubbers R.J."/>
            <person name="Makela M.R."/>
            <person name="Barry K."/>
            <person name="Chovatia M."/>
            <person name="Clum A."/>
            <person name="Daum C."/>
            <person name="Haridas S."/>
            <person name="He G."/>
            <person name="LaButti K."/>
            <person name="Lipzen A."/>
            <person name="Riley R."/>
            <person name="Salamov A."/>
            <person name="Simmons B.A."/>
            <person name="Magnuson J.K."/>
            <person name="Henrissat B."/>
            <person name="Mortensen U.H."/>
            <person name="Larsen T.O."/>
            <person name="Devries R.P."/>
            <person name="Grigoriev I.V."/>
            <person name="Machida M."/>
            <person name="Baker S.E."/>
            <person name="Andersen M.R."/>
            <person name="Cantor M.N."/>
            <person name="Hua S.X."/>
        </authorList>
    </citation>
    <scope>NUCLEOTIDE SEQUENCE [LARGE SCALE GENOMIC DNA]</scope>
    <source>
        <strain evidence="6 7">CBS 119388</strain>
    </source>
</reference>
<dbReference type="PANTHER" id="PTHR43866">
    <property type="entry name" value="MALONATE-SEMIALDEHYDE DEHYDROGENASE"/>
    <property type="match status" value="1"/>
</dbReference>
<name>A0A5N6I2U2_9EURO</name>
<dbReference type="CDD" id="cd07085">
    <property type="entry name" value="ALDH_F6_MMSDH"/>
    <property type="match status" value="1"/>
</dbReference>
<dbReference type="OrthoDB" id="310895at2759"/>
<evidence type="ECO:0000313" key="6">
    <source>
        <dbReference type="EMBL" id="KAE8408143.1"/>
    </source>
</evidence>
<feature type="region of interest" description="Disordered" evidence="5">
    <location>
        <begin position="72"/>
        <end position="93"/>
    </location>
</feature>
<keyword evidence="7" id="KW-1185">Reference proteome</keyword>
<dbReference type="GO" id="GO:0006574">
    <property type="term" value="P:L-valine catabolic process"/>
    <property type="evidence" value="ECO:0007669"/>
    <property type="project" value="TreeGrafter"/>
</dbReference>
<proteinExistence type="inferred from homology"/>
<dbReference type="InterPro" id="IPR010061">
    <property type="entry name" value="MeMal-semiAld_DH"/>
</dbReference>
<dbReference type="AlphaFoldDB" id="A0A5N6I2U2"/>
<gene>
    <name evidence="6" type="ORF">BDV37DRAFT_189831</name>
</gene>
<dbReference type="RefSeq" id="XP_031945462.1">
    <property type="nucleotide sequence ID" value="XM_032079641.1"/>
</dbReference>
<accession>A0A5N7DQ33</accession>
<evidence type="ECO:0000256" key="1">
    <source>
        <dbReference type="ARBA" id="ARBA00009986"/>
    </source>
</evidence>
<dbReference type="Pfam" id="PF00171">
    <property type="entry name" value="Aldedh"/>
    <property type="match status" value="1"/>
</dbReference>
<evidence type="ECO:0000256" key="4">
    <source>
        <dbReference type="ARBA" id="ARBA00023027"/>
    </source>
</evidence>
<feature type="compositionally biased region" description="Low complexity" evidence="5">
    <location>
        <begin position="20"/>
        <end position="37"/>
    </location>
</feature>
<dbReference type="Proteomes" id="UP000325579">
    <property type="component" value="Unassembled WGS sequence"/>
</dbReference>
<dbReference type="InterPro" id="IPR016163">
    <property type="entry name" value="Ald_DH_C"/>
</dbReference>